<dbReference type="AlphaFoldDB" id="A0A7C5I315"/>
<evidence type="ECO:0000313" key="2">
    <source>
        <dbReference type="EMBL" id="HHF08274.1"/>
    </source>
</evidence>
<reference evidence="2" key="1">
    <citation type="journal article" date="2020" name="mSystems">
        <title>Genome- and Community-Level Interaction Insights into Carbon Utilization and Element Cycling Functions of Hydrothermarchaeota in Hydrothermal Sediment.</title>
        <authorList>
            <person name="Zhou Z."/>
            <person name="Liu Y."/>
            <person name="Xu W."/>
            <person name="Pan J."/>
            <person name="Luo Z.H."/>
            <person name="Li M."/>
        </authorList>
    </citation>
    <scope>NUCLEOTIDE SEQUENCE [LARGE SCALE GENOMIC DNA]</scope>
    <source>
        <strain evidence="2">HyVt-80</strain>
    </source>
</reference>
<dbReference type="Pfam" id="PF01894">
    <property type="entry name" value="YjbQ"/>
    <property type="match status" value="1"/>
</dbReference>
<dbReference type="PANTHER" id="PTHR30615:SF8">
    <property type="entry name" value="UPF0047 PROTEIN C4A8.02C"/>
    <property type="match status" value="1"/>
</dbReference>
<dbReference type="Gene3D" id="2.60.120.460">
    <property type="entry name" value="YjbQ-like"/>
    <property type="match status" value="1"/>
</dbReference>
<dbReference type="SUPFAM" id="SSF111038">
    <property type="entry name" value="YjbQ-like"/>
    <property type="match status" value="1"/>
</dbReference>
<dbReference type="PANTHER" id="PTHR30615">
    <property type="entry name" value="UNCHARACTERIZED PROTEIN YJBQ-RELATED"/>
    <property type="match status" value="1"/>
</dbReference>
<dbReference type="EMBL" id="DRTH01000037">
    <property type="protein sequence ID" value="HHF08274.1"/>
    <property type="molecule type" value="Genomic_DNA"/>
</dbReference>
<comment type="similarity">
    <text evidence="1">Belongs to the UPF0047 family.</text>
</comment>
<proteinExistence type="inferred from homology"/>
<evidence type="ECO:0000256" key="1">
    <source>
        <dbReference type="ARBA" id="ARBA00005534"/>
    </source>
</evidence>
<dbReference type="InterPro" id="IPR035917">
    <property type="entry name" value="YjbQ-like_sf"/>
</dbReference>
<comment type="caution">
    <text evidence="2">The sequence shown here is derived from an EMBL/GenBank/DDBJ whole genome shotgun (WGS) entry which is preliminary data.</text>
</comment>
<sequence>MFKKIPIITKKRTEFVDITNHVKAVVKESGLQEGVAVVYIPHTTAAVTINEHADPSVVLDMTRFLNRLVPEKAGYEHIEGNSDAHIKASLIGSSVQIPFVSGELTLGVWQGIFFCEFDGPRRRNFFVSVLPG</sequence>
<accession>A0A7C5I315</accession>
<dbReference type="Proteomes" id="UP000886129">
    <property type="component" value="Unassembled WGS sequence"/>
</dbReference>
<gene>
    <name evidence="2" type="ORF">ENL26_00680</name>
</gene>
<dbReference type="NCBIfam" id="TIGR00149">
    <property type="entry name" value="TIGR00149_YjbQ"/>
    <property type="match status" value="1"/>
</dbReference>
<protein>
    <submittedName>
        <fullName evidence="2">YjbQ family protein</fullName>
    </submittedName>
</protein>
<organism evidence="2">
    <name type="scientific">Kosmotoga arenicorallina</name>
    <dbReference type="NCBI Taxonomy" id="688066"/>
    <lineage>
        <taxon>Bacteria</taxon>
        <taxon>Thermotogati</taxon>
        <taxon>Thermotogota</taxon>
        <taxon>Thermotogae</taxon>
        <taxon>Kosmotogales</taxon>
        <taxon>Kosmotogaceae</taxon>
        <taxon>Kosmotoga</taxon>
    </lineage>
</organism>
<dbReference type="PIRSF" id="PIRSF004681">
    <property type="entry name" value="UCP004681"/>
    <property type="match status" value="1"/>
</dbReference>
<dbReference type="InterPro" id="IPR001602">
    <property type="entry name" value="UPF0047_YjbQ-like"/>
</dbReference>
<name>A0A7C5I315_9BACT</name>